<accession>A0A0E9QCX1</accession>
<keyword evidence="1" id="KW-0472">Membrane</keyword>
<reference evidence="2" key="2">
    <citation type="journal article" date="2015" name="Fish Shellfish Immunol.">
        <title>Early steps in the European eel (Anguilla anguilla)-Vibrio vulnificus interaction in the gills: Role of the RtxA13 toxin.</title>
        <authorList>
            <person name="Callol A."/>
            <person name="Pajuelo D."/>
            <person name="Ebbesson L."/>
            <person name="Teles M."/>
            <person name="MacKenzie S."/>
            <person name="Amaro C."/>
        </authorList>
    </citation>
    <scope>NUCLEOTIDE SEQUENCE</scope>
</reference>
<dbReference type="AlphaFoldDB" id="A0A0E9QCX1"/>
<keyword evidence="1" id="KW-0812">Transmembrane</keyword>
<keyword evidence="1" id="KW-1133">Transmembrane helix</keyword>
<organism evidence="2">
    <name type="scientific">Anguilla anguilla</name>
    <name type="common">European freshwater eel</name>
    <name type="synonym">Muraena anguilla</name>
    <dbReference type="NCBI Taxonomy" id="7936"/>
    <lineage>
        <taxon>Eukaryota</taxon>
        <taxon>Metazoa</taxon>
        <taxon>Chordata</taxon>
        <taxon>Craniata</taxon>
        <taxon>Vertebrata</taxon>
        <taxon>Euteleostomi</taxon>
        <taxon>Actinopterygii</taxon>
        <taxon>Neopterygii</taxon>
        <taxon>Teleostei</taxon>
        <taxon>Anguilliformes</taxon>
        <taxon>Anguillidae</taxon>
        <taxon>Anguilla</taxon>
    </lineage>
</organism>
<name>A0A0E9QCX1_ANGAN</name>
<proteinExistence type="predicted"/>
<evidence type="ECO:0000256" key="1">
    <source>
        <dbReference type="SAM" id="Phobius"/>
    </source>
</evidence>
<protein>
    <submittedName>
        <fullName evidence="2">Uncharacterized protein</fullName>
    </submittedName>
</protein>
<dbReference type="EMBL" id="GBXM01094240">
    <property type="protein sequence ID" value="JAH14337.1"/>
    <property type="molecule type" value="Transcribed_RNA"/>
</dbReference>
<sequence length="50" mass="5585">MQAVFGRNAKCSSEELSCLRVPFVCLAFSLPVLFCCIIVLWDISCKKDVT</sequence>
<feature type="transmembrane region" description="Helical" evidence="1">
    <location>
        <begin position="21"/>
        <end position="41"/>
    </location>
</feature>
<reference evidence="2" key="1">
    <citation type="submission" date="2014-11" db="EMBL/GenBank/DDBJ databases">
        <authorList>
            <person name="Amaro Gonzalez C."/>
        </authorList>
    </citation>
    <scope>NUCLEOTIDE SEQUENCE</scope>
</reference>
<evidence type="ECO:0000313" key="2">
    <source>
        <dbReference type="EMBL" id="JAH14337.1"/>
    </source>
</evidence>